<dbReference type="EMBL" id="BAABAF010000006">
    <property type="protein sequence ID" value="GAA3765755.1"/>
    <property type="molecule type" value="Genomic_DNA"/>
</dbReference>
<gene>
    <name evidence="2" type="ORF">GCM10022240_17720</name>
</gene>
<feature type="region of interest" description="Disordered" evidence="1">
    <location>
        <begin position="87"/>
        <end position="106"/>
    </location>
</feature>
<feature type="compositionally biased region" description="Basic residues" evidence="1">
    <location>
        <begin position="95"/>
        <end position="106"/>
    </location>
</feature>
<organism evidence="2 3">
    <name type="scientific">Microbacterium kribbense</name>
    <dbReference type="NCBI Taxonomy" id="433645"/>
    <lineage>
        <taxon>Bacteria</taxon>
        <taxon>Bacillati</taxon>
        <taxon>Actinomycetota</taxon>
        <taxon>Actinomycetes</taxon>
        <taxon>Micrococcales</taxon>
        <taxon>Microbacteriaceae</taxon>
        <taxon>Microbacterium</taxon>
    </lineage>
</organism>
<evidence type="ECO:0000313" key="2">
    <source>
        <dbReference type="EMBL" id="GAA3765755.1"/>
    </source>
</evidence>
<name>A0ABP7GNR5_9MICO</name>
<sequence length="106" mass="10993">MIISAVTASPLPSARLSWRQADDDVHVATVNGEFAGYVAGHGAGFLVHDGTGHRVAFRSTLGAARAALAEVTASAGSDAPVTRPFAARAAAPKAARPRRHRARVLR</sequence>
<protein>
    <submittedName>
        <fullName evidence="2">Uncharacterized protein</fullName>
    </submittedName>
</protein>
<proteinExistence type="predicted"/>
<evidence type="ECO:0000313" key="3">
    <source>
        <dbReference type="Proteomes" id="UP001500540"/>
    </source>
</evidence>
<evidence type="ECO:0000256" key="1">
    <source>
        <dbReference type="SAM" id="MobiDB-lite"/>
    </source>
</evidence>
<reference evidence="3" key="1">
    <citation type="journal article" date="2019" name="Int. J. Syst. Evol. Microbiol.">
        <title>The Global Catalogue of Microorganisms (GCM) 10K type strain sequencing project: providing services to taxonomists for standard genome sequencing and annotation.</title>
        <authorList>
            <consortium name="The Broad Institute Genomics Platform"/>
            <consortium name="The Broad Institute Genome Sequencing Center for Infectious Disease"/>
            <person name="Wu L."/>
            <person name="Ma J."/>
        </authorList>
    </citation>
    <scope>NUCLEOTIDE SEQUENCE [LARGE SCALE GENOMIC DNA]</scope>
    <source>
        <strain evidence="3">JCM 16950</strain>
    </source>
</reference>
<dbReference type="Proteomes" id="UP001500540">
    <property type="component" value="Unassembled WGS sequence"/>
</dbReference>
<accession>A0ABP7GNR5</accession>
<keyword evidence="3" id="KW-1185">Reference proteome</keyword>
<comment type="caution">
    <text evidence="2">The sequence shown here is derived from an EMBL/GenBank/DDBJ whole genome shotgun (WGS) entry which is preliminary data.</text>
</comment>